<dbReference type="EMBL" id="AP022583">
    <property type="protein sequence ID" value="BBY07121.1"/>
    <property type="molecule type" value="Genomic_DNA"/>
</dbReference>
<sequence>MGPMATIPQKELRNNVGEVLRRAEAGEEITITVAGRPVAQLGPAMHRRWVSGPALRAVWHGPAPKTLGADLERFPASIVNPFE</sequence>
<protein>
    <recommendedName>
        <fullName evidence="2">Antitoxin</fullName>
    </recommendedName>
</protein>
<dbReference type="Pfam" id="PF02604">
    <property type="entry name" value="PhdYeFM_antitox"/>
    <property type="match status" value="1"/>
</dbReference>
<dbReference type="InterPro" id="IPR036165">
    <property type="entry name" value="YefM-like_sf"/>
</dbReference>
<comment type="similarity">
    <text evidence="1 2">Belongs to the phD/YefM antitoxin family.</text>
</comment>
<dbReference type="Proteomes" id="UP000466894">
    <property type="component" value="Chromosome"/>
</dbReference>
<accession>A0A7I7PEZ4</accession>
<dbReference type="Gene3D" id="3.40.1620.10">
    <property type="entry name" value="YefM-like domain"/>
    <property type="match status" value="1"/>
</dbReference>
<dbReference type="KEGG" id="mnv:MNVI_24390"/>
<evidence type="ECO:0000256" key="2">
    <source>
        <dbReference type="RuleBase" id="RU362080"/>
    </source>
</evidence>
<dbReference type="AlphaFoldDB" id="A0A7I7PEZ4"/>
<dbReference type="SUPFAM" id="SSF143120">
    <property type="entry name" value="YefM-like"/>
    <property type="match status" value="1"/>
</dbReference>
<dbReference type="InterPro" id="IPR006442">
    <property type="entry name" value="Antitoxin_Phd/YefM"/>
</dbReference>
<evidence type="ECO:0000313" key="4">
    <source>
        <dbReference type="Proteomes" id="UP000466894"/>
    </source>
</evidence>
<organism evidence="3 4">
    <name type="scientific">Mycobacterium noviomagense</name>
    <dbReference type="NCBI Taxonomy" id="459858"/>
    <lineage>
        <taxon>Bacteria</taxon>
        <taxon>Bacillati</taxon>
        <taxon>Actinomycetota</taxon>
        <taxon>Actinomycetes</taxon>
        <taxon>Mycobacteriales</taxon>
        <taxon>Mycobacteriaceae</taxon>
        <taxon>Mycobacterium</taxon>
    </lineage>
</organism>
<evidence type="ECO:0000256" key="1">
    <source>
        <dbReference type="ARBA" id="ARBA00009981"/>
    </source>
</evidence>
<name>A0A7I7PEZ4_9MYCO</name>
<gene>
    <name evidence="3" type="ORF">MNVI_24390</name>
</gene>
<evidence type="ECO:0000313" key="3">
    <source>
        <dbReference type="EMBL" id="BBY07121.1"/>
    </source>
</evidence>
<comment type="function">
    <text evidence="2">Antitoxin component of a type II toxin-antitoxin (TA) system.</text>
</comment>
<proteinExistence type="inferred from homology"/>
<reference evidence="3 4" key="1">
    <citation type="journal article" date="2019" name="Emerg. Microbes Infect.">
        <title>Comprehensive subspecies identification of 175 nontuberculous mycobacteria species based on 7547 genomic profiles.</title>
        <authorList>
            <person name="Matsumoto Y."/>
            <person name="Kinjo T."/>
            <person name="Motooka D."/>
            <person name="Nabeya D."/>
            <person name="Jung N."/>
            <person name="Uechi K."/>
            <person name="Horii T."/>
            <person name="Iida T."/>
            <person name="Fujita J."/>
            <person name="Nakamura S."/>
        </authorList>
    </citation>
    <scope>NUCLEOTIDE SEQUENCE [LARGE SCALE GENOMIC DNA]</scope>
    <source>
        <strain evidence="3 4">JCM 16367</strain>
    </source>
</reference>
<dbReference type="NCBIfam" id="TIGR01552">
    <property type="entry name" value="phd_fam"/>
    <property type="match status" value="1"/>
</dbReference>